<dbReference type="RefSeq" id="WP_035761504.1">
    <property type="nucleotide sequence ID" value="NZ_AP019717.1"/>
</dbReference>
<accession>A0AAP9RJ22</accession>
<protein>
    <recommendedName>
        <fullName evidence="1">Immunity MXAN-0049 protein domain-containing protein</fullName>
    </recommendedName>
</protein>
<feature type="domain" description="Immunity MXAN-0049 protein" evidence="1">
    <location>
        <begin position="25"/>
        <end position="170"/>
    </location>
</feature>
<dbReference type="EMBL" id="CP040627">
    <property type="protein sequence ID" value="QMW93332.1"/>
    <property type="molecule type" value="Genomic_DNA"/>
</dbReference>
<dbReference type="InterPro" id="IPR012433">
    <property type="entry name" value="Imm11"/>
</dbReference>
<evidence type="ECO:0000313" key="2">
    <source>
        <dbReference type="EMBL" id="QMW93332.1"/>
    </source>
</evidence>
<organism evidence="2 3">
    <name type="scientific">Clostridium butyricum</name>
    <dbReference type="NCBI Taxonomy" id="1492"/>
    <lineage>
        <taxon>Bacteria</taxon>
        <taxon>Bacillati</taxon>
        <taxon>Bacillota</taxon>
        <taxon>Clostridia</taxon>
        <taxon>Eubacteriales</taxon>
        <taxon>Clostridiaceae</taxon>
        <taxon>Clostridium</taxon>
    </lineage>
</organism>
<dbReference type="Pfam" id="PF07791">
    <property type="entry name" value="Imm11"/>
    <property type="match status" value="1"/>
</dbReference>
<dbReference type="GeneID" id="92946653"/>
<dbReference type="Proteomes" id="UP000515243">
    <property type="component" value="Chromosome 2"/>
</dbReference>
<reference evidence="2 3" key="1">
    <citation type="submission" date="2019-05" db="EMBL/GenBank/DDBJ databases">
        <authorList>
            <person name="Schori C."/>
            <person name="Ahrens C."/>
        </authorList>
    </citation>
    <scope>NUCLEOTIDE SEQUENCE [LARGE SCALE GENOMIC DNA]</scope>
    <source>
        <strain evidence="2 3">DSM 10702</strain>
    </source>
</reference>
<dbReference type="AlphaFoldDB" id="A0AAP9RJ22"/>
<sequence length="178" mass="21523">MDYFLIEQDKRCTNVPQLTDINTNIKRRYINRQDEGKIQNEMVLYVKSSEWNNYIDIMDKQLFIVSEEVKKVFEKYDEDIKFKMIAVTDFERSVQHIYYLPIFEEVEGLSEKAEYGFNKMVINKIVLDYKKIREKKIFKLKESDKTAIICRLDVVESLLRRNFKGIAYKKLYIEKEEI</sequence>
<proteinExistence type="predicted"/>
<name>A0AAP9RJ22_CLOBU</name>
<evidence type="ECO:0000313" key="3">
    <source>
        <dbReference type="Proteomes" id="UP000515243"/>
    </source>
</evidence>
<evidence type="ECO:0000259" key="1">
    <source>
        <dbReference type="Pfam" id="PF07791"/>
    </source>
</evidence>
<gene>
    <name evidence="2" type="ORF">FF104_20775</name>
</gene>